<name>A0A7H4N313_9ENTR</name>
<dbReference type="AlphaFoldDB" id="A0A7H4N313"/>
<dbReference type="EMBL" id="UGMS01000001">
    <property type="protein sequence ID" value="STV76383.1"/>
    <property type="molecule type" value="Genomic_DNA"/>
</dbReference>
<protein>
    <recommendedName>
        <fullName evidence="3">Phage tail protein</fullName>
    </recommendedName>
</protein>
<organism evidence="1 2">
    <name type="scientific">Klebsiella michiganensis</name>
    <dbReference type="NCBI Taxonomy" id="1134687"/>
    <lineage>
        <taxon>Bacteria</taxon>
        <taxon>Pseudomonadati</taxon>
        <taxon>Pseudomonadota</taxon>
        <taxon>Gammaproteobacteria</taxon>
        <taxon>Enterobacterales</taxon>
        <taxon>Enterobacteriaceae</taxon>
        <taxon>Klebsiella/Raoultella group</taxon>
        <taxon>Klebsiella</taxon>
    </lineage>
</organism>
<dbReference type="Gene3D" id="4.10.410.40">
    <property type="match status" value="1"/>
</dbReference>
<evidence type="ECO:0008006" key="3">
    <source>
        <dbReference type="Google" id="ProtNLM"/>
    </source>
</evidence>
<accession>A0A7H4N313</accession>
<sequence>MSVLTQGTQLFVLKSGVVSEVECITSFNPGGNPADQIEDTCLSERDSRTYKKGLKTPASATVGLNADPKNASHIMLHGLSETDDQTTANLCYRLVRWYQRPYRCSFRR</sequence>
<evidence type="ECO:0000313" key="2">
    <source>
        <dbReference type="Proteomes" id="UP000254863"/>
    </source>
</evidence>
<dbReference type="Pfam" id="PF16460">
    <property type="entry name" value="Phage_TTP_11"/>
    <property type="match status" value="1"/>
</dbReference>
<gene>
    <name evidence="1" type="ORF">NCTC11685_01643</name>
</gene>
<dbReference type="InterPro" id="IPR032495">
    <property type="entry name" value="Phage_TTP_11"/>
</dbReference>
<reference evidence="1 2" key="1">
    <citation type="submission" date="2018-06" db="EMBL/GenBank/DDBJ databases">
        <authorList>
            <consortium name="Pathogen Informatics"/>
            <person name="Doyle S."/>
        </authorList>
    </citation>
    <scope>NUCLEOTIDE SEQUENCE [LARGE SCALE GENOMIC DNA]</scope>
    <source>
        <strain evidence="1 2">NCTC11685</strain>
    </source>
</reference>
<dbReference type="Proteomes" id="UP000254863">
    <property type="component" value="Unassembled WGS sequence"/>
</dbReference>
<proteinExistence type="predicted"/>
<evidence type="ECO:0000313" key="1">
    <source>
        <dbReference type="EMBL" id="STV76383.1"/>
    </source>
</evidence>
<comment type="caution">
    <text evidence="1">The sequence shown here is derived from an EMBL/GenBank/DDBJ whole genome shotgun (WGS) entry which is preliminary data.</text>
</comment>